<sequence>MCRQASGFFVSRFLRPAKRGKGQKEKKTHAMSAC</sequence>
<dbReference type="HOGENOM" id="CLU_3375540_0_0_4"/>
<gene>
    <name evidence="1" type="ordered locus">Rmet_6556</name>
</gene>
<dbReference type="AlphaFoldDB" id="D3DXZ2"/>
<keyword evidence="2" id="KW-1185">Reference proteome</keyword>
<dbReference type="STRING" id="266264.Rmet_6556"/>
<evidence type="ECO:0000313" key="2">
    <source>
        <dbReference type="Proteomes" id="UP000002429"/>
    </source>
</evidence>
<dbReference type="EMBL" id="CP000352">
    <property type="protein sequence ID" value="ADC45162.1"/>
    <property type="molecule type" value="Genomic_DNA"/>
</dbReference>
<protein>
    <submittedName>
        <fullName evidence="1">Uncharacterized protein</fullName>
    </submittedName>
</protein>
<dbReference type="Proteomes" id="UP000002429">
    <property type="component" value="Chromosome"/>
</dbReference>
<organism evidence="1 2">
    <name type="scientific">Cupriavidus metallidurans (strain ATCC 43123 / DSM 2839 / NBRC 102507 / CH34)</name>
    <name type="common">Ralstonia metallidurans</name>
    <dbReference type="NCBI Taxonomy" id="266264"/>
    <lineage>
        <taxon>Bacteria</taxon>
        <taxon>Pseudomonadati</taxon>
        <taxon>Pseudomonadota</taxon>
        <taxon>Betaproteobacteria</taxon>
        <taxon>Burkholderiales</taxon>
        <taxon>Burkholderiaceae</taxon>
        <taxon>Cupriavidus</taxon>
    </lineage>
</organism>
<name>D3DXZ2_CUPMC</name>
<reference evidence="2" key="1">
    <citation type="journal article" date="2010" name="PLoS ONE">
        <title>The complete genome sequence of Cupriavidus metallidurans strain CH34, a master survivalist in harsh and anthropogenic environments.</title>
        <authorList>
            <person name="Janssen P.J."/>
            <person name="Van Houdt R."/>
            <person name="Moors H."/>
            <person name="Monsieurs P."/>
            <person name="Morin N."/>
            <person name="Michaux A."/>
            <person name="Benotmane M.A."/>
            <person name="Leys N."/>
            <person name="Vallaeys T."/>
            <person name="Lapidus A."/>
            <person name="Monchy S."/>
            <person name="Medigue C."/>
            <person name="Taghavi S."/>
            <person name="McCorkle S."/>
            <person name="Dunn J."/>
            <person name="van der Lelie D."/>
            <person name="Mergeay M."/>
        </authorList>
    </citation>
    <scope>NUCLEOTIDE SEQUENCE [LARGE SCALE GENOMIC DNA]</scope>
    <source>
        <strain evidence="2">ATCC 43123 / DSM 2839 / NBRC 102507 / CH34</strain>
    </source>
</reference>
<evidence type="ECO:0000313" key="1">
    <source>
        <dbReference type="EMBL" id="ADC45162.1"/>
    </source>
</evidence>
<dbReference type="KEGG" id="rme:Rmet_6556"/>
<accession>D3DXZ2</accession>
<proteinExistence type="predicted"/>